<gene>
    <name evidence="1" type="ORF">PXEA_LOCUS27574</name>
</gene>
<evidence type="ECO:0000313" key="1">
    <source>
        <dbReference type="EMBL" id="VEL34134.1"/>
    </source>
</evidence>
<comment type="caution">
    <text evidence="1">The sequence shown here is derived from an EMBL/GenBank/DDBJ whole genome shotgun (WGS) entry which is preliminary data.</text>
</comment>
<keyword evidence="2" id="KW-1185">Reference proteome</keyword>
<reference evidence="1" key="1">
    <citation type="submission" date="2018-11" db="EMBL/GenBank/DDBJ databases">
        <authorList>
            <consortium name="Pathogen Informatics"/>
        </authorList>
    </citation>
    <scope>NUCLEOTIDE SEQUENCE</scope>
</reference>
<evidence type="ECO:0000313" key="2">
    <source>
        <dbReference type="Proteomes" id="UP000784294"/>
    </source>
</evidence>
<dbReference type="AlphaFoldDB" id="A0A3S5ANU4"/>
<dbReference type="OrthoDB" id="1874341at2759"/>
<organism evidence="1 2">
    <name type="scientific">Protopolystoma xenopodis</name>
    <dbReference type="NCBI Taxonomy" id="117903"/>
    <lineage>
        <taxon>Eukaryota</taxon>
        <taxon>Metazoa</taxon>
        <taxon>Spiralia</taxon>
        <taxon>Lophotrochozoa</taxon>
        <taxon>Platyhelminthes</taxon>
        <taxon>Monogenea</taxon>
        <taxon>Polyopisthocotylea</taxon>
        <taxon>Polystomatidea</taxon>
        <taxon>Polystomatidae</taxon>
        <taxon>Protopolystoma</taxon>
    </lineage>
</organism>
<name>A0A3S5ANU4_9PLAT</name>
<accession>A0A3S5ANU4</accession>
<sequence length="117" mass="13467">MEVSRKHKSICKSGCEHEVSATETSPVIESDRPLITLFNSQDLASSNPLFMFIQRARGHHHTRVREAEDCLASAYNRHAHLQVLQFTAFADRLRQADIFMLARVELMHWLVLIVPEQ</sequence>
<proteinExistence type="predicted"/>
<dbReference type="EMBL" id="CAAALY010247045">
    <property type="protein sequence ID" value="VEL34134.1"/>
    <property type="molecule type" value="Genomic_DNA"/>
</dbReference>
<dbReference type="Proteomes" id="UP000784294">
    <property type="component" value="Unassembled WGS sequence"/>
</dbReference>
<protein>
    <submittedName>
        <fullName evidence="1">Uncharacterized protein</fullName>
    </submittedName>
</protein>